<dbReference type="InterPro" id="IPR027417">
    <property type="entry name" value="P-loop_NTPase"/>
</dbReference>
<keyword evidence="1" id="KW-0547">Nucleotide-binding</keyword>
<keyword evidence="1" id="KW-0067">ATP-binding</keyword>
<gene>
    <name evidence="1" type="ORF">Nmn1133_10690</name>
</gene>
<sequence>MSSVSRRTNTIVEFLGLPGVGKSTLSHRAAKALASEHPRVMEPIRRIDDRASPSRILSKGRFAVEQHVRRPWTALTTTRSLRAANAGSASDRIRVAFNLHYVAGVMAHARSVSGVTLLDQGVYQGVWSAGLRASTNWSTLIDRFDVILSRTAPDLVVLVEADMKTIMNRLRSREDGDTRFAPDSQAFDRGIRGYESLKNRIRSTDTAPASIVIENETREDLSSGVDRIAESIHSIHN</sequence>
<accession>A0AAJ4UWH6</accession>
<dbReference type="AlphaFoldDB" id="A0AAJ4UWH6"/>
<dbReference type="EMBL" id="RJJC01000001">
    <property type="protein sequence ID" value="RNJ27096.1"/>
    <property type="molecule type" value="Genomic_DNA"/>
</dbReference>
<dbReference type="Gene3D" id="3.40.50.300">
    <property type="entry name" value="P-loop containing nucleotide triphosphate hydrolases"/>
    <property type="match status" value="1"/>
</dbReference>
<evidence type="ECO:0000313" key="2">
    <source>
        <dbReference type="Proteomes" id="UP000270581"/>
    </source>
</evidence>
<dbReference type="Proteomes" id="UP000270581">
    <property type="component" value="Unassembled WGS sequence"/>
</dbReference>
<evidence type="ECO:0000313" key="1">
    <source>
        <dbReference type="EMBL" id="RNJ27096.1"/>
    </source>
</evidence>
<dbReference type="GO" id="GO:0005524">
    <property type="term" value="F:ATP binding"/>
    <property type="evidence" value="ECO:0007669"/>
    <property type="project" value="UniProtKB-KW"/>
</dbReference>
<reference evidence="1 2" key="1">
    <citation type="submission" date="2018-11" db="EMBL/GenBank/DDBJ databases">
        <title>Genome sequences of Natronomonas sp. CBA1133.</title>
        <authorList>
            <person name="Roh S.W."/>
            <person name="Cha I.-T."/>
        </authorList>
    </citation>
    <scope>NUCLEOTIDE SEQUENCE [LARGE SCALE GENOMIC DNA]</scope>
    <source>
        <strain evidence="1 2">CBA1133</strain>
    </source>
</reference>
<protein>
    <submittedName>
        <fullName evidence="1">ATP-binding protein</fullName>
    </submittedName>
</protein>
<keyword evidence="2" id="KW-1185">Reference proteome</keyword>
<proteinExistence type="predicted"/>
<comment type="caution">
    <text evidence="1">The sequence shown here is derived from an EMBL/GenBank/DDBJ whole genome shotgun (WGS) entry which is preliminary data.</text>
</comment>
<dbReference type="SUPFAM" id="SSF52540">
    <property type="entry name" value="P-loop containing nucleoside triphosphate hydrolases"/>
    <property type="match status" value="1"/>
</dbReference>
<organism evidence="1 2">
    <name type="scientific">Halosegnis longus</name>
    <dbReference type="NCBI Taxonomy" id="2216012"/>
    <lineage>
        <taxon>Archaea</taxon>
        <taxon>Methanobacteriati</taxon>
        <taxon>Methanobacteriota</taxon>
        <taxon>Stenosarchaea group</taxon>
        <taxon>Halobacteria</taxon>
        <taxon>Halobacteriales</taxon>
        <taxon>Natronomonadaceae</taxon>
        <taxon>Halosegnis</taxon>
    </lineage>
</organism>
<name>A0AAJ4UWH6_9EURY</name>